<evidence type="ECO:0000256" key="1">
    <source>
        <dbReference type="PROSITE-ProRule" id="PRU00169"/>
    </source>
</evidence>
<dbReference type="InterPro" id="IPR011006">
    <property type="entry name" value="CheY-like_superfamily"/>
</dbReference>
<dbReference type="AlphaFoldDB" id="A0A1I5IKR0"/>
<feature type="modified residue" description="4-aspartylphosphate" evidence="1">
    <location>
        <position position="82"/>
    </location>
</feature>
<evidence type="ECO:0000259" key="2">
    <source>
        <dbReference type="PROSITE" id="PS50110"/>
    </source>
</evidence>
<evidence type="ECO:0000313" key="4">
    <source>
        <dbReference type="Proteomes" id="UP000199236"/>
    </source>
</evidence>
<reference evidence="3 4" key="1">
    <citation type="submission" date="2016-10" db="EMBL/GenBank/DDBJ databases">
        <authorList>
            <person name="de Groot N.N."/>
        </authorList>
    </citation>
    <scope>NUCLEOTIDE SEQUENCE [LARGE SCALE GENOMIC DNA]</scope>
    <source>
        <strain evidence="3 4">CGMCC 1.9157</strain>
    </source>
</reference>
<dbReference type="Pfam" id="PF00072">
    <property type="entry name" value="Response_reg"/>
    <property type="match status" value="1"/>
</dbReference>
<dbReference type="PROSITE" id="PS50110">
    <property type="entry name" value="RESPONSE_REGULATORY"/>
    <property type="match status" value="1"/>
</dbReference>
<dbReference type="SMART" id="SM00448">
    <property type="entry name" value="REC"/>
    <property type="match status" value="1"/>
</dbReference>
<dbReference type="RefSeq" id="WP_090073902.1">
    <property type="nucleotide sequence ID" value="NZ_OY762534.1"/>
</dbReference>
<dbReference type="InterPro" id="IPR001789">
    <property type="entry name" value="Sig_transdc_resp-reg_receiver"/>
</dbReference>
<dbReference type="Proteomes" id="UP000199236">
    <property type="component" value="Unassembled WGS sequence"/>
</dbReference>
<dbReference type="EMBL" id="FOVR01000009">
    <property type="protein sequence ID" value="SFO60850.1"/>
    <property type="molecule type" value="Genomic_DNA"/>
</dbReference>
<dbReference type="InterPro" id="IPR036890">
    <property type="entry name" value="HATPase_C_sf"/>
</dbReference>
<dbReference type="PANTHER" id="PTHR43228">
    <property type="entry name" value="TWO-COMPONENT RESPONSE REGULATOR"/>
    <property type="match status" value="1"/>
</dbReference>
<dbReference type="STRING" id="655353.SAMN04488056_10941"/>
<dbReference type="Gene3D" id="3.30.565.10">
    <property type="entry name" value="Histidine kinase-like ATPase, C-terminal domain"/>
    <property type="match status" value="1"/>
</dbReference>
<dbReference type="PANTHER" id="PTHR43228:SF1">
    <property type="entry name" value="TWO-COMPONENT RESPONSE REGULATOR ARR22"/>
    <property type="match status" value="1"/>
</dbReference>
<dbReference type="SUPFAM" id="SSF52172">
    <property type="entry name" value="CheY-like"/>
    <property type="match status" value="1"/>
</dbReference>
<dbReference type="Gene3D" id="3.40.50.2300">
    <property type="match status" value="1"/>
</dbReference>
<dbReference type="OrthoDB" id="8436757at2"/>
<proteinExistence type="predicted"/>
<dbReference type="InterPro" id="IPR052048">
    <property type="entry name" value="ST_Response_Regulator"/>
</dbReference>
<organism evidence="3 4">
    <name type="scientific">Cohaesibacter marisflavi</name>
    <dbReference type="NCBI Taxonomy" id="655353"/>
    <lineage>
        <taxon>Bacteria</taxon>
        <taxon>Pseudomonadati</taxon>
        <taxon>Pseudomonadota</taxon>
        <taxon>Alphaproteobacteria</taxon>
        <taxon>Hyphomicrobiales</taxon>
        <taxon>Cohaesibacteraceae</taxon>
    </lineage>
</organism>
<dbReference type="SUPFAM" id="SSF55874">
    <property type="entry name" value="ATPase domain of HSP90 chaperone/DNA topoisomerase II/histidine kinase"/>
    <property type="match status" value="1"/>
</dbReference>
<accession>A0A1I5IKR0</accession>
<feature type="domain" description="Response regulatory" evidence="2">
    <location>
        <begin position="30"/>
        <end position="148"/>
    </location>
</feature>
<sequence>MCAAWMSYSQGMASELERISQAAGEDIHLSCLLLDDDPIDRRYVHWLLQQLTGFRFDVTFADSLKEAEKLCSDNHFDLYLFDYWMGEDSSVSLVSSLREGGDTAGTIVVMSSLDDTSFQEVSLNSGADMFLAKQELSAKTLELMLRNIAQIASNTRLNYHQKQLDADKIGGWLKHINGGLDQSHGFAVLALDALKAGRGQEAEGLISDALERIAALRNEVSYVGVGISMLNKESALKLKPFDVSTVLTEVVEECRFEAEQFGKTLSFCEHVADSIILSDEGLLRELLFVLLRGAVRYASESSDVAVSYELGSETLDIFISEFGTAEDQAQDIRQFDVSGTISLAYLFGTERAGSLLLAEHILQILGGDWTVGYANRNLEISCRIPLNADLLQERGSGLS</sequence>
<gene>
    <name evidence="3" type="ORF">SAMN04488056_10941</name>
</gene>
<evidence type="ECO:0000313" key="3">
    <source>
        <dbReference type="EMBL" id="SFO60850.1"/>
    </source>
</evidence>
<dbReference type="GO" id="GO:0000160">
    <property type="term" value="P:phosphorelay signal transduction system"/>
    <property type="evidence" value="ECO:0007669"/>
    <property type="project" value="InterPro"/>
</dbReference>
<keyword evidence="4" id="KW-1185">Reference proteome</keyword>
<keyword evidence="1" id="KW-0597">Phosphoprotein</keyword>
<dbReference type="CDD" id="cd00156">
    <property type="entry name" value="REC"/>
    <property type="match status" value="1"/>
</dbReference>
<protein>
    <submittedName>
        <fullName evidence="3">Response regulator receiver domain-containing protein</fullName>
    </submittedName>
</protein>
<name>A0A1I5IKR0_9HYPH</name>